<dbReference type="InterPro" id="IPR010897">
    <property type="entry name" value="Spore_II_P"/>
</dbReference>
<reference evidence="2 3" key="1">
    <citation type="submission" date="2018-06" db="EMBL/GenBank/DDBJ databases">
        <title>Genomic Encyclopedia of Archaeal and Bacterial Type Strains, Phase II (KMG-II): from individual species to whole genera.</title>
        <authorList>
            <person name="Goeker M."/>
        </authorList>
    </citation>
    <scope>NUCLEOTIDE SEQUENCE [LARGE SCALE GENOMIC DNA]</scope>
    <source>
        <strain evidence="2 3">KACC 16626</strain>
    </source>
</reference>
<sequence>MQNEKEIINMIKDSHPQNPKKEFIISTENLLRQKARSMRKTTRVRKLTVATSGIFLFALAFSWLFLLNGKETVMNLTNTIGAEGIPSLALDEKEPLVFIYQTHNVEAYYPELQGDEDRVPFSDTTNVTLVGKELSNALEERNISAIHDDTDYSKILSERGLTFNDAYTVSGEVLQKALTEHDSIEVVLDIHRESNKKDDSTTTIAGTEYAKIWMYVSKTADNYEINKAFALKLHDKLEDLYPGLSFGVIERGVNPRNTYNQDLQDNSVLVSIGGMENTFEETFRTADALAEAIKEVLSK</sequence>
<keyword evidence="1" id="KW-1133">Transmembrane helix</keyword>
<accession>A0A318TFK5</accession>
<dbReference type="OrthoDB" id="1633470at2"/>
<proteinExistence type="predicted"/>
<name>A0A318TFK5_9BACL</name>
<evidence type="ECO:0000256" key="1">
    <source>
        <dbReference type="SAM" id="Phobius"/>
    </source>
</evidence>
<evidence type="ECO:0000313" key="3">
    <source>
        <dbReference type="Proteomes" id="UP000247416"/>
    </source>
</evidence>
<comment type="caution">
    <text evidence="2">The sequence shown here is derived from an EMBL/GenBank/DDBJ whole genome shotgun (WGS) entry which is preliminary data.</text>
</comment>
<dbReference type="RefSeq" id="WP_107936955.1">
    <property type="nucleotide sequence ID" value="NZ_CP085009.1"/>
</dbReference>
<gene>
    <name evidence="2" type="ORF">BJ095_1312</name>
</gene>
<keyword evidence="1" id="KW-0472">Membrane</keyword>
<dbReference type="NCBIfam" id="TIGR02867">
    <property type="entry name" value="spore_II_P"/>
    <property type="match status" value="1"/>
</dbReference>
<dbReference type="Proteomes" id="UP000247416">
    <property type="component" value="Unassembled WGS sequence"/>
</dbReference>
<evidence type="ECO:0000313" key="2">
    <source>
        <dbReference type="EMBL" id="PYF03434.1"/>
    </source>
</evidence>
<protein>
    <submittedName>
        <fullName evidence="2">Stage II sporulation protein P</fullName>
    </submittedName>
</protein>
<dbReference type="EMBL" id="QJTJ01000031">
    <property type="protein sequence ID" value="PYF03434.1"/>
    <property type="molecule type" value="Genomic_DNA"/>
</dbReference>
<dbReference type="Pfam" id="PF07454">
    <property type="entry name" value="SpoIIP"/>
    <property type="match status" value="1"/>
</dbReference>
<feature type="transmembrane region" description="Helical" evidence="1">
    <location>
        <begin position="47"/>
        <end position="66"/>
    </location>
</feature>
<dbReference type="AlphaFoldDB" id="A0A318TFK5"/>
<organism evidence="2 3">
    <name type="scientific">Ureibacillus chungkukjangi</name>
    <dbReference type="NCBI Taxonomy" id="1202712"/>
    <lineage>
        <taxon>Bacteria</taxon>
        <taxon>Bacillati</taxon>
        <taxon>Bacillota</taxon>
        <taxon>Bacilli</taxon>
        <taxon>Bacillales</taxon>
        <taxon>Caryophanaceae</taxon>
        <taxon>Ureibacillus</taxon>
    </lineage>
</organism>
<keyword evidence="1" id="KW-0812">Transmembrane</keyword>
<keyword evidence="3" id="KW-1185">Reference proteome</keyword>